<comment type="catalytic activity">
    <reaction evidence="9">
        <text>O-phospho-L-threonyl-[protein] + H2O = L-threonyl-[protein] + phosphate</text>
        <dbReference type="Rhea" id="RHEA:47004"/>
        <dbReference type="Rhea" id="RHEA-COMP:11060"/>
        <dbReference type="Rhea" id="RHEA-COMP:11605"/>
        <dbReference type="ChEBI" id="CHEBI:15377"/>
        <dbReference type="ChEBI" id="CHEBI:30013"/>
        <dbReference type="ChEBI" id="CHEBI:43474"/>
        <dbReference type="ChEBI" id="CHEBI:61977"/>
        <dbReference type="EC" id="3.1.3.16"/>
    </reaction>
</comment>
<comment type="catalytic activity">
    <reaction evidence="8">
        <text>O-phospho-L-seryl-[protein] + H2O = L-seryl-[protein] + phosphate</text>
        <dbReference type="Rhea" id="RHEA:20629"/>
        <dbReference type="Rhea" id="RHEA-COMP:9863"/>
        <dbReference type="Rhea" id="RHEA-COMP:11604"/>
        <dbReference type="ChEBI" id="CHEBI:15377"/>
        <dbReference type="ChEBI" id="CHEBI:29999"/>
        <dbReference type="ChEBI" id="CHEBI:43474"/>
        <dbReference type="ChEBI" id="CHEBI:83421"/>
        <dbReference type="EC" id="3.1.3.16"/>
    </reaction>
</comment>
<dbReference type="InParanoid" id="A0A0G4FNI5"/>
<dbReference type="VEuPathDB" id="CryptoDB:Vbra_15715"/>
<organism evidence="12 13">
    <name type="scientific">Vitrella brassicaformis (strain CCMP3155)</name>
    <dbReference type="NCBI Taxonomy" id="1169540"/>
    <lineage>
        <taxon>Eukaryota</taxon>
        <taxon>Sar</taxon>
        <taxon>Alveolata</taxon>
        <taxon>Colpodellida</taxon>
        <taxon>Vitrellaceae</taxon>
        <taxon>Vitrella</taxon>
    </lineage>
</organism>
<feature type="compositionally biased region" description="Basic and acidic residues" evidence="10">
    <location>
        <begin position="987"/>
        <end position="1004"/>
    </location>
</feature>
<sequence>MSASAASAAGDELKRGLTGSLFRQLATMEGNSASLGGATTIFEEAQVSEADLLAARRIFLEFATFEEDGHETGVDGGKRERERGEKILTLANFVKMAIKYRLCSLAECEAFHYCMGRETGGRVGWEAFSRTCVLADPHTCHVLNSVTGRQRCRDIFHFYDVNRSGALEFHEWCRIVADALQVRDNKPHLPIGDGEEASSSAGVDVDVDVADLMEATREAREASVQLGLEYARKINIKAFRNQDDPHGLPPPSAAMDFDQFNSIVRKEQLRGSAKLFRFYSSIMHTNTATDGNSGTIDTGPPPKPSTTTPPRLTSTLSFESLRQIPSNPSSSSHSALTTHRRDDPPPLPIDTQHETEAVEGTAGDGRQVRVLFPLAELVRHEALGAEEGGVIELASIGEGEGEVNESGLRELPLGLTDEEETAILRIRELMGGDSPAFRHLLGLPPPSGDPLTAPMQLIHTTADGDSTPLPFYIHPPAHLLSHAPLSRQFPQCRRPKSPDHGRQRQPVDAFLSLFPFAGLPAPDVIHEAHKVARRVLSDVFTDTTVFIGRLEKAAWGGGGGGGGEGKGGKRSGVSVCCSMFLCTPAELVGVLGAACKLMEGEEVVKRVSVGAKASSKAVKVIGSIYGQVADLLSMLGPPALLPTPATLTPTITNTNTSSNSSSKPPPSPSLLRDLEQGTCSLVFLGDYAGRGGWGLECLAIVAALKVRFPHSVVLLRGSYDNRAAMHLVAFQDECSRRFPSTTFPSYLTVSDTSHHKIAPTDRSVPDMTFELFDRLSLAAVIDGQILLGSFVSRLPSLYHQQQQHQQQQTSLLSYLATHKKPLRLIVGTGAGVGAGGPPSLFVSLEALFLPQCNNMTEGVAASLAVGRPPVLTQTQMQDNESVFEAFMAREKVSMMMGSGVVSRRGCVVASGGRVLLLCSTVNFCDCVANDGAFLTITRDGSDIIIRPRSFTALPLPTSSQQHSLPPCRPPTPPTAPTSMKRTHTRKTARDKDRMATTKSYRDLRTGATTTTTTTSVTGATSSINSRPPLPPLPPTQISRRLRWPAQIRDVDAYQIYAHAHEHDDENDEMEGREGLAAYGVMPPICAAMRYDVAGREGAIRVVLGLPRAALDEVKPSVHHPTHNKTNEAAFGELAMYLPFPAYHLTPPGISTLPQPHHPPLPPLSISVSPPLPPSTPTKDTSTGASVTRRSSKSSKSTQKGSAHKGSKRESLGTKHHQQHQQPGTARRVPRVADRGRGREAVCEDNSRPAEVHFSPPPPQLRPRRGLSVGPTGSTGMNVIRKATAAADALAAAAAGAQSTRRPVHERGGDKGEKPRAVKQPEPGVASSAAAANAAAGDSTEDSQDVVMRFTMGAGPTDVFRNTQAAWDESGLSLEQWHDARAVHYELMSHQKRHDPHAAHTIHAPPVSMTMTPNRPHQLRPPTGMLSLRGGDGESGERDHHHQQGQQQQQPPVEVEGWSRATFAQWAASVGIPRAELDKWFRIFDKDEDGRVGEGDFLQGLSVTWGQRHDGMIASMFRKLALYRSIGGAAPHGTTVKAVEVARLAEDALRLYHMTTGHQLPRTVGYERVLNELLATPTHRPPPFSHTHTHTQPSRMITYGEFRHALDELTQEHVPFDVLFRLPHHIHIRGRHVPSPPGLICVPPPPPPANLPLSVVFGVGGGRGVGGGGGGGNGVGGGGVNVFQISAAGRMMFKGGP</sequence>
<evidence type="ECO:0000256" key="3">
    <source>
        <dbReference type="ARBA" id="ARBA00022723"/>
    </source>
</evidence>
<feature type="region of interest" description="Disordered" evidence="10">
    <location>
        <begin position="954"/>
        <end position="1036"/>
    </location>
</feature>
<feature type="region of interest" description="Disordered" evidence="10">
    <location>
        <begin position="646"/>
        <end position="670"/>
    </location>
</feature>
<feature type="region of interest" description="Disordered" evidence="10">
    <location>
        <begin position="1150"/>
        <end position="1275"/>
    </location>
</feature>
<feature type="compositionally biased region" description="Low complexity" evidence="10">
    <location>
        <begin position="325"/>
        <end position="334"/>
    </location>
</feature>
<dbReference type="GO" id="GO:0005509">
    <property type="term" value="F:calcium ion binding"/>
    <property type="evidence" value="ECO:0007669"/>
    <property type="project" value="InterPro"/>
</dbReference>
<evidence type="ECO:0000259" key="11">
    <source>
        <dbReference type="PROSITE" id="PS50222"/>
    </source>
</evidence>
<feature type="region of interest" description="Disordered" evidence="10">
    <location>
        <begin position="1402"/>
        <end position="1454"/>
    </location>
</feature>
<dbReference type="OrthoDB" id="429366at2759"/>
<dbReference type="PROSITE" id="PS50222">
    <property type="entry name" value="EF_HAND_2"/>
    <property type="match status" value="2"/>
</dbReference>
<name>A0A0G4FNI5_VITBC</name>
<comment type="cofactor">
    <cofactor evidence="1">
        <name>Mn(2+)</name>
        <dbReference type="ChEBI" id="CHEBI:29035"/>
    </cofactor>
</comment>
<dbReference type="InterPro" id="IPR050341">
    <property type="entry name" value="PP1_catalytic_subunit"/>
</dbReference>
<dbReference type="GO" id="GO:0005737">
    <property type="term" value="C:cytoplasm"/>
    <property type="evidence" value="ECO:0007669"/>
    <property type="project" value="TreeGrafter"/>
</dbReference>
<reference evidence="12 13" key="1">
    <citation type="submission" date="2014-11" db="EMBL/GenBank/DDBJ databases">
        <authorList>
            <person name="Zhu J."/>
            <person name="Qi W."/>
            <person name="Song R."/>
        </authorList>
    </citation>
    <scope>NUCLEOTIDE SEQUENCE [LARGE SCALE GENOMIC DNA]</scope>
</reference>
<feature type="compositionally biased region" description="Low complexity" evidence="10">
    <location>
        <begin position="646"/>
        <end position="662"/>
    </location>
</feature>
<dbReference type="SUPFAM" id="SSF47473">
    <property type="entry name" value="EF-hand"/>
    <property type="match status" value="2"/>
</dbReference>
<feature type="region of interest" description="Disordered" evidence="10">
    <location>
        <begin position="286"/>
        <end position="351"/>
    </location>
</feature>
<proteinExistence type="predicted"/>
<evidence type="ECO:0000256" key="8">
    <source>
        <dbReference type="ARBA" id="ARBA00047761"/>
    </source>
</evidence>
<feature type="compositionally biased region" description="Low complexity" evidence="10">
    <location>
        <begin position="1325"/>
        <end position="1335"/>
    </location>
</feature>
<dbReference type="InterPro" id="IPR011992">
    <property type="entry name" value="EF-hand-dom_pair"/>
</dbReference>
<dbReference type="GO" id="GO:0004722">
    <property type="term" value="F:protein serine/threonine phosphatase activity"/>
    <property type="evidence" value="ECO:0007669"/>
    <property type="project" value="UniProtKB-EC"/>
</dbReference>
<feature type="compositionally biased region" description="Polar residues" evidence="10">
    <location>
        <begin position="286"/>
        <end position="296"/>
    </location>
</feature>
<dbReference type="PROSITE" id="PS00018">
    <property type="entry name" value="EF_HAND_1"/>
    <property type="match status" value="2"/>
</dbReference>
<accession>A0A0G4FNI5</accession>
<dbReference type="InterPro" id="IPR006186">
    <property type="entry name" value="Ser/Thr-sp_prot-phosphatase"/>
</dbReference>
<evidence type="ECO:0000256" key="7">
    <source>
        <dbReference type="ARBA" id="ARBA00023211"/>
    </source>
</evidence>
<feature type="domain" description="EF-hand" evidence="11">
    <location>
        <begin position="147"/>
        <end position="182"/>
    </location>
</feature>
<dbReference type="SMART" id="SM00054">
    <property type="entry name" value="EFh"/>
    <property type="match status" value="2"/>
</dbReference>
<evidence type="ECO:0000256" key="6">
    <source>
        <dbReference type="ARBA" id="ARBA00022912"/>
    </source>
</evidence>
<dbReference type="STRING" id="1169540.A0A0G4FNI5"/>
<dbReference type="GO" id="GO:0005634">
    <property type="term" value="C:nucleus"/>
    <property type="evidence" value="ECO:0007669"/>
    <property type="project" value="TreeGrafter"/>
</dbReference>
<keyword evidence="3" id="KW-0479">Metal-binding</keyword>
<evidence type="ECO:0000256" key="1">
    <source>
        <dbReference type="ARBA" id="ARBA00001936"/>
    </source>
</evidence>
<dbReference type="PANTHER" id="PTHR11668">
    <property type="entry name" value="SERINE/THREONINE PROTEIN PHOSPHATASE"/>
    <property type="match status" value="1"/>
</dbReference>
<evidence type="ECO:0000256" key="4">
    <source>
        <dbReference type="ARBA" id="ARBA00022801"/>
    </source>
</evidence>
<dbReference type="InterPro" id="IPR018247">
    <property type="entry name" value="EF_Hand_1_Ca_BS"/>
</dbReference>
<dbReference type="InterPro" id="IPR002048">
    <property type="entry name" value="EF_hand_dom"/>
</dbReference>
<feature type="compositionally biased region" description="Low complexity" evidence="10">
    <location>
        <begin position="1443"/>
        <end position="1454"/>
    </location>
</feature>
<gene>
    <name evidence="12" type="ORF">Vbra_15715</name>
</gene>
<dbReference type="PRINTS" id="PR00114">
    <property type="entry name" value="STPHPHTASE"/>
</dbReference>
<keyword evidence="13" id="KW-1185">Reference proteome</keyword>
<feature type="compositionally biased region" description="Basic and acidic residues" evidence="10">
    <location>
        <begin position="1430"/>
        <end position="1441"/>
    </location>
</feature>
<feature type="region of interest" description="Disordered" evidence="10">
    <location>
        <begin position="1293"/>
        <end position="1341"/>
    </location>
</feature>
<dbReference type="SMART" id="SM00156">
    <property type="entry name" value="PP2Ac"/>
    <property type="match status" value="1"/>
</dbReference>
<feature type="compositionally biased region" description="Low complexity" evidence="10">
    <location>
        <begin position="305"/>
        <end position="317"/>
    </location>
</feature>
<evidence type="ECO:0000256" key="9">
    <source>
        <dbReference type="ARBA" id="ARBA00048336"/>
    </source>
</evidence>
<feature type="compositionally biased region" description="Low complexity" evidence="10">
    <location>
        <begin position="1005"/>
        <end position="1022"/>
    </location>
</feature>
<keyword evidence="6" id="KW-0904">Protein phosphatase</keyword>
<feature type="compositionally biased region" description="Basic and acidic residues" evidence="10">
    <location>
        <begin position="1302"/>
        <end position="1315"/>
    </location>
</feature>
<feature type="compositionally biased region" description="Pro residues" evidence="10">
    <location>
        <begin position="966"/>
        <end position="975"/>
    </location>
</feature>
<keyword evidence="7" id="KW-0464">Manganese</keyword>
<dbReference type="InterPro" id="IPR029052">
    <property type="entry name" value="Metallo-depent_PP-like"/>
</dbReference>
<feature type="compositionally biased region" description="Basic and acidic residues" evidence="10">
    <location>
        <begin position="1230"/>
        <end position="1250"/>
    </location>
</feature>
<evidence type="ECO:0000313" key="13">
    <source>
        <dbReference type="Proteomes" id="UP000041254"/>
    </source>
</evidence>
<dbReference type="EC" id="3.1.3.16" evidence="2"/>
<dbReference type="EMBL" id="CDMY01000465">
    <property type="protein sequence ID" value="CEM15093.1"/>
    <property type="molecule type" value="Genomic_DNA"/>
</dbReference>
<keyword evidence="4" id="KW-0378">Hydrolase</keyword>
<evidence type="ECO:0000313" key="12">
    <source>
        <dbReference type="EMBL" id="CEM15093.1"/>
    </source>
</evidence>
<evidence type="ECO:0000256" key="2">
    <source>
        <dbReference type="ARBA" id="ARBA00013081"/>
    </source>
</evidence>
<dbReference type="PANTHER" id="PTHR11668:SF300">
    <property type="entry name" value="SERINE_THREONINE-PROTEIN PHOSPHATASE"/>
    <property type="match status" value="1"/>
</dbReference>
<evidence type="ECO:0000256" key="5">
    <source>
        <dbReference type="ARBA" id="ARBA00022837"/>
    </source>
</evidence>
<protein>
    <recommendedName>
        <fullName evidence="2">protein-serine/threonine phosphatase</fullName>
        <ecNumber evidence="2">3.1.3.16</ecNumber>
    </recommendedName>
</protein>
<keyword evidence="5" id="KW-0106">Calcium</keyword>
<dbReference type="Gene3D" id="3.60.21.10">
    <property type="match status" value="1"/>
</dbReference>
<evidence type="ECO:0000256" key="10">
    <source>
        <dbReference type="SAM" id="MobiDB-lite"/>
    </source>
</evidence>
<feature type="domain" description="EF-hand" evidence="11">
    <location>
        <begin position="1471"/>
        <end position="1506"/>
    </location>
</feature>
<dbReference type="SUPFAM" id="SSF56300">
    <property type="entry name" value="Metallo-dependent phosphatases"/>
    <property type="match status" value="1"/>
</dbReference>
<dbReference type="Proteomes" id="UP000041254">
    <property type="component" value="Unassembled WGS sequence"/>
</dbReference>